<feature type="active site" description="Nucleophile" evidence="8">
    <location>
        <position position="34"/>
    </location>
</feature>
<proteinExistence type="inferred from homology"/>
<evidence type="ECO:0000259" key="10">
    <source>
        <dbReference type="PROSITE" id="PS51352"/>
    </source>
</evidence>
<dbReference type="InterPro" id="IPR036249">
    <property type="entry name" value="Thioredoxin-like_sf"/>
</dbReference>
<dbReference type="InterPro" id="IPR005746">
    <property type="entry name" value="Thioredoxin"/>
</dbReference>
<dbReference type="eggNOG" id="COG3118">
    <property type="taxonomic scope" value="Bacteria"/>
</dbReference>
<evidence type="ECO:0000313" key="12">
    <source>
        <dbReference type="Proteomes" id="UP000029672"/>
    </source>
</evidence>
<dbReference type="PROSITE" id="PS51352">
    <property type="entry name" value="THIOREDOXIN_2"/>
    <property type="match status" value="1"/>
</dbReference>
<feature type="disulfide bond" description="Redox-active" evidence="9">
    <location>
        <begin position="34"/>
        <end position="37"/>
    </location>
</feature>
<gene>
    <name evidence="11" type="ORF">LO80_01105</name>
</gene>
<dbReference type="PRINTS" id="PR00421">
    <property type="entry name" value="THIOREDOXIN"/>
</dbReference>
<comment type="similarity">
    <text evidence="1 7">Belongs to the thioredoxin family.</text>
</comment>
<dbReference type="PANTHER" id="PTHR45663:SF11">
    <property type="entry name" value="GEO12009P1"/>
    <property type="match status" value="1"/>
</dbReference>
<reference evidence="11 12" key="1">
    <citation type="submission" date="2014-10" db="EMBL/GenBank/DDBJ databases">
        <title>Whole genome sequence of Francisella endociliophora strain FSC1006, isolated from a laboratory culture of the marine ciliate Euplotes raikovi.</title>
        <authorList>
            <person name="Granberg M."/>
            <person name="Backman S."/>
            <person name="Lundmark E."/>
            <person name="Nilsson E."/>
            <person name="Karlsson E."/>
            <person name="Thelaus J."/>
            <person name="Ohrman C."/>
            <person name="Larkeryd A."/>
            <person name="Stenberg P."/>
        </authorList>
    </citation>
    <scope>NUCLEOTIDE SEQUENCE [LARGE SCALE GENOMIC DNA]</scope>
    <source>
        <strain evidence="11 12">FSC1006</strain>
    </source>
</reference>
<evidence type="ECO:0000256" key="1">
    <source>
        <dbReference type="ARBA" id="ARBA00008987"/>
    </source>
</evidence>
<dbReference type="STRING" id="1547445.LO80_01105"/>
<feature type="domain" description="Thioredoxin" evidence="10">
    <location>
        <begin position="1"/>
        <end position="108"/>
    </location>
</feature>
<keyword evidence="4 9" id="KW-1015">Disulfide bond</keyword>
<feature type="site" description="Contributes to redox potential value" evidence="8">
    <location>
        <position position="36"/>
    </location>
</feature>
<dbReference type="NCBIfam" id="TIGR01068">
    <property type="entry name" value="thioredoxin"/>
    <property type="match status" value="1"/>
</dbReference>
<dbReference type="InterPro" id="IPR017937">
    <property type="entry name" value="Thioredoxin_CS"/>
</dbReference>
<feature type="active site" description="Nucleophile" evidence="8">
    <location>
        <position position="37"/>
    </location>
</feature>
<accession>A0A097EMB0</accession>
<feature type="site" description="Deprotonates C-terminal active site Cys" evidence="8">
    <location>
        <position position="28"/>
    </location>
</feature>
<dbReference type="GO" id="GO:0015035">
    <property type="term" value="F:protein-disulfide reductase activity"/>
    <property type="evidence" value="ECO:0007669"/>
    <property type="project" value="UniProtKB-UniRule"/>
</dbReference>
<name>A0A097EMB0_9GAMM</name>
<dbReference type="CDD" id="cd02947">
    <property type="entry name" value="TRX_family"/>
    <property type="match status" value="1"/>
</dbReference>
<dbReference type="EMBL" id="CP009574">
    <property type="protein sequence ID" value="AIT08707.1"/>
    <property type="molecule type" value="Genomic_DNA"/>
</dbReference>
<dbReference type="OrthoDB" id="9790390at2"/>
<dbReference type="PANTHER" id="PTHR45663">
    <property type="entry name" value="GEO12009P1"/>
    <property type="match status" value="1"/>
</dbReference>
<dbReference type="GO" id="GO:0005737">
    <property type="term" value="C:cytoplasm"/>
    <property type="evidence" value="ECO:0007669"/>
    <property type="project" value="TreeGrafter"/>
</dbReference>
<protein>
    <recommendedName>
        <fullName evidence="6 7">Thioredoxin</fullName>
    </recommendedName>
</protein>
<keyword evidence="5 9" id="KW-0676">Redox-active center</keyword>
<feature type="site" description="Contributes to redox potential value" evidence="8">
    <location>
        <position position="35"/>
    </location>
</feature>
<organism evidence="11 12">
    <name type="scientific">Candidatus Francisella endociliophora</name>
    <dbReference type="NCBI Taxonomy" id="653937"/>
    <lineage>
        <taxon>Bacteria</taxon>
        <taxon>Pseudomonadati</taxon>
        <taxon>Pseudomonadota</taxon>
        <taxon>Gammaproteobacteria</taxon>
        <taxon>Thiotrichales</taxon>
        <taxon>Francisellaceae</taxon>
        <taxon>Francisella</taxon>
    </lineage>
</organism>
<dbReference type="AlphaFoldDB" id="A0A097EMB0"/>
<dbReference type="HOGENOM" id="CLU_090389_10_4_6"/>
<dbReference type="RefSeq" id="WP_040007768.1">
    <property type="nucleotide sequence ID" value="NZ_CP009574.1"/>
</dbReference>
<evidence type="ECO:0000256" key="8">
    <source>
        <dbReference type="PIRSR" id="PIRSR000077-1"/>
    </source>
</evidence>
<dbReference type="KEGG" id="frf:LO80_01105"/>
<evidence type="ECO:0000313" key="11">
    <source>
        <dbReference type="EMBL" id="AIT08707.1"/>
    </source>
</evidence>
<keyword evidence="12" id="KW-1185">Reference proteome</keyword>
<sequence>MALSNVIKTDEANFDKLINSTDKPVLVDFYADWCGPCKMLGPILDQLSKDYKGAVIVKVDVDSNQNLATKFGIRSIPTMIIFKDGKQVETLNGVQTGSQLEQKLKAYE</sequence>
<evidence type="ECO:0000256" key="2">
    <source>
        <dbReference type="ARBA" id="ARBA00022448"/>
    </source>
</evidence>
<evidence type="ECO:0000256" key="6">
    <source>
        <dbReference type="NCBIfam" id="TIGR01068"/>
    </source>
</evidence>
<dbReference type="SUPFAM" id="SSF52833">
    <property type="entry name" value="Thioredoxin-like"/>
    <property type="match status" value="1"/>
</dbReference>
<dbReference type="PIRSF" id="PIRSF000077">
    <property type="entry name" value="Thioredoxin"/>
    <property type="match status" value="1"/>
</dbReference>
<evidence type="ECO:0000256" key="9">
    <source>
        <dbReference type="PIRSR" id="PIRSR000077-4"/>
    </source>
</evidence>
<keyword evidence="2" id="KW-0813">Transport</keyword>
<dbReference type="Pfam" id="PF00085">
    <property type="entry name" value="Thioredoxin"/>
    <property type="match status" value="1"/>
</dbReference>
<evidence type="ECO:0000256" key="5">
    <source>
        <dbReference type="ARBA" id="ARBA00023284"/>
    </source>
</evidence>
<evidence type="ECO:0000256" key="7">
    <source>
        <dbReference type="PIRNR" id="PIRNR000077"/>
    </source>
</evidence>
<dbReference type="Proteomes" id="UP000029672">
    <property type="component" value="Chromosome"/>
</dbReference>
<dbReference type="PROSITE" id="PS00194">
    <property type="entry name" value="THIOREDOXIN_1"/>
    <property type="match status" value="1"/>
</dbReference>
<dbReference type="Gene3D" id="3.40.30.10">
    <property type="entry name" value="Glutaredoxin"/>
    <property type="match status" value="1"/>
</dbReference>
<evidence type="ECO:0000256" key="3">
    <source>
        <dbReference type="ARBA" id="ARBA00022982"/>
    </source>
</evidence>
<dbReference type="FunFam" id="3.40.30.10:FF:000001">
    <property type="entry name" value="Thioredoxin"/>
    <property type="match status" value="1"/>
</dbReference>
<keyword evidence="3" id="KW-0249">Electron transport</keyword>
<dbReference type="InterPro" id="IPR013766">
    <property type="entry name" value="Thioredoxin_domain"/>
</dbReference>
<evidence type="ECO:0000256" key="4">
    <source>
        <dbReference type="ARBA" id="ARBA00023157"/>
    </source>
</evidence>